<dbReference type="GO" id="GO:0043709">
    <property type="term" value="P:cell adhesion involved in single-species biofilm formation"/>
    <property type="evidence" value="ECO:0007669"/>
    <property type="project" value="TreeGrafter"/>
</dbReference>
<comment type="caution">
    <text evidence="6">The sequence shown here is derived from an EMBL/GenBank/DDBJ whole genome shotgun (WGS) entry which is preliminary data.</text>
</comment>
<dbReference type="SUPFAM" id="SSF49401">
    <property type="entry name" value="Bacterial adhesins"/>
    <property type="match status" value="1"/>
</dbReference>
<dbReference type="InterPro" id="IPR008966">
    <property type="entry name" value="Adhesion_dom_sf"/>
</dbReference>
<feature type="chain" id="PRO_5043924983" evidence="5">
    <location>
        <begin position="20"/>
        <end position="174"/>
    </location>
</feature>
<comment type="subcellular location">
    <subcellularLocation>
        <location evidence="1">Fimbrium</location>
    </subcellularLocation>
</comment>
<evidence type="ECO:0000256" key="3">
    <source>
        <dbReference type="ARBA" id="ARBA00022729"/>
    </source>
</evidence>
<accession>A0AAW7CRL0</accession>
<comment type="similarity">
    <text evidence="2">Belongs to the fimbrial protein family.</text>
</comment>
<sequence>MKKLISLLSLLLVTSYTYSSTEQGHGRVDMRGTIVETPCLIDTGSADQSIDLGIIPISYISQYGASPEKAFSIKLIDCQLVSTTKENFQWESFDVTFDGANNGNYYTVNGDAKGVVLQIKDTSEQLAIPGKSMDKIQISPGDMFLNYKLRLIADGSDIKAGDFHTIIIYRISYY</sequence>
<gene>
    <name evidence="6" type="ORF">QSH02_11860</name>
</gene>
<evidence type="ECO:0000313" key="7">
    <source>
        <dbReference type="Proteomes" id="UP001224739"/>
    </source>
</evidence>
<reference evidence="6" key="1">
    <citation type="submission" date="2023-06" db="EMBL/GenBank/DDBJ databases">
        <title>Acute promotion of culturable opportunistic pathogens and persistent increase of antibiotic resistance following antibiotic exposure in mouse gut microbiota.</title>
        <authorList>
            <person name="Li L."/>
            <person name="Wang B."/>
            <person name="Sun Y."/>
            <person name="Wang M."/>
            <person name="Xu H."/>
        </authorList>
    </citation>
    <scope>NUCLEOTIDE SEQUENCE</scope>
    <source>
        <strain evidence="6">EPA10_1</strain>
    </source>
</reference>
<evidence type="ECO:0000256" key="4">
    <source>
        <dbReference type="ARBA" id="ARBA00023263"/>
    </source>
</evidence>
<evidence type="ECO:0000256" key="5">
    <source>
        <dbReference type="SAM" id="SignalP"/>
    </source>
</evidence>
<dbReference type="Proteomes" id="UP001224739">
    <property type="component" value="Unassembled WGS sequence"/>
</dbReference>
<dbReference type="GeneID" id="83613342"/>
<keyword evidence="3 5" id="KW-0732">Signal</keyword>
<dbReference type="EMBL" id="JASVWL010000008">
    <property type="protein sequence ID" value="MDL5355524.1"/>
    <property type="molecule type" value="Genomic_DNA"/>
</dbReference>
<keyword evidence="4" id="KW-0281">Fimbrium</keyword>
<dbReference type="RefSeq" id="WP_196544799.1">
    <property type="nucleotide sequence ID" value="NZ_JAIKTY010000294.1"/>
</dbReference>
<dbReference type="InterPro" id="IPR050263">
    <property type="entry name" value="Bact_Fimbrial_Adh_Pro"/>
</dbReference>
<feature type="signal peptide" evidence="5">
    <location>
        <begin position="1"/>
        <end position="19"/>
    </location>
</feature>
<organism evidence="6 7">
    <name type="scientific">Proteus faecis</name>
    <dbReference type="NCBI Taxonomy" id="2050967"/>
    <lineage>
        <taxon>Bacteria</taxon>
        <taxon>Pseudomonadati</taxon>
        <taxon>Pseudomonadota</taxon>
        <taxon>Gammaproteobacteria</taxon>
        <taxon>Enterobacterales</taxon>
        <taxon>Morganellaceae</taxon>
        <taxon>Proteus</taxon>
    </lineage>
</organism>
<dbReference type="AlphaFoldDB" id="A0AAW7CRL0"/>
<evidence type="ECO:0000256" key="1">
    <source>
        <dbReference type="ARBA" id="ARBA00004561"/>
    </source>
</evidence>
<dbReference type="InterPro" id="IPR036937">
    <property type="entry name" value="Adhesion_dom_fimbrial_sf"/>
</dbReference>
<dbReference type="PANTHER" id="PTHR33420">
    <property type="entry name" value="FIMBRIAL SUBUNIT ELFA-RELATED"/>
    <property type="match status" value="1"/>
</dbReference>
<name>A0AAW7CRL0_9GAMM</name>
<evidence type="ECO:0000256" key="2">
    <source>
        <dbReference type="ARBA" id="ARBA00006671"/>
    </source>
</evidence>
<dbReference type="Gene3D" id="2.60.40.1090">
    <property type="entry name" value="Fimbrial-type adhesion domain"/>
    <property type="match status" value="1"/>
</dbReference>
<evidence type="ECO:0000313" key="6">
    <source>
        <dbReference type="EMBL" id="MDL5355524.1"/>
    </source>
</evidence>
<dbReference type="PANTHER" id="PTHR33420:SF3">
    <property type="entry name" value="FIMBRIAL SUBUNIT ELFA"/>
    <property type="match status" value="1"/>
</dbReference>
<protein>
    <submittedName>
        <fullName evidence="6">Fimbrial protein</fullName>
    </submittedName>
</protein>
<dbReference type="GO" id="GO:0009289">
    <property type="term" value="C:pilus"/>
    <property type="evidence" value="ECO:0007669"/>
    <property type="project" value="UniProtKB-SubCell"/>
</dbReference>
<proteinExistence type="inferred from homology"/>